<proteinExistence type="predicted"/>
<dbReference type="RefSeq" id="WP_185056122.1">
    <property type="nucleotide sequence ID" value="NZ_BAABIX010000026.1"/>
</dbReference>
<gene>
    <name evidence="1" type="ORF">HNP84_009053</name>
</gene>
<name>A0A840PNL3_9ACTN</name>
<dbReference type="AlphaFoldDB" id="A0A840PNL3"/>
<comment type="caution">
    <text evidence="1">The sequence shown here is derived from an EMBL/GenBank/DDBJ whole genome shotgun (WGS) entry which is preliminary data.</text>
</comment>
<sequence>MKKSAAITELVAGYDAYTDVQELNISAAAGAPATSWICVSAVSAMKSSNACKAASGVVVSFVSGVTYEVAC</sequence>
<keyword evidence="2" id="KW-1185">Reference proteome</keyword>
<reference evidence="1 2" key="1">
    <citation type="submission" date="2020-08" db="EMBL/GenBank/DDBJ databases">
        <title>Genomic Encyclopedia of Type Strains, Phase IV (KMG-IV): sequencing the most valuable type-strain genomes for metagenomic binning, comparative biology and taxonomic classification.</title>
        <authorList>
            <person name="Goeker M."/>
        </authorList>
    </citation>
    <scope>NUCLEOTIDE SEQUENCE [LARGE SCALE GENOMIC DNA]</scope>
    <source>
        <strain evidence="1 2">DSM 45615</strain>
    </source>
</reference>
<dbReference type="NCBIfam" id="NF038146">
    <property type="entry name" value="LxmA_leader"/>
    <property type="match status" value="1"/>
</dbReference>
<dbReference type="EMBL" id="JACHGN010000028">
    <property type="protein sequence ID" value="MBB5139290.1"/>
    <property type="molecule type" value="Genomic_DNA"/>
</dbReference>
<evidence type="ECO:0000313" key="1">
    <source>
        <dbReference type="EMBL" id="MBB5139290.1"/>
    </source>
</evidence>
<organism evidence="1 2">
    <name type="scientific">Thermocatellispora tengchongensis</name>
    <dbReference type="NCBI Taxonomy" id="1073253"/>
    <lineage>
        <taxon>Bacteria</taxon>
        <taxon>Bacillati</taxon>
        <taxon>Actinomycetota</taxon>
        <taxon>Actinomycetes</taxon>
        <taxon>Streptosporangiales</taxon>
        <taxon>Streptosporangiaceae</taxon>
        <taxon>Thermocatellispora</taxon>
    </lineage>
</organism>
<accession>A0A840PNL3</accession>
<dbReference type="InterPro" id="IPR049906">
    <property type="entry name" value="LxmA-like_leader"/>
</dbReference>
<evidence type="ECO:0000313" key="2">
    <source>
        <dbReference type="Proteomes" id="UP000578449"/>
    </source>
</evidence>
<protein>
    <submittedName>
        <fullName evidence="1">Uncharacterized protein</fullName>
    </submittedName>
</protein>
<dbReference type="Proteomes" id="UP000578449">
    <property type="component" value="Unassembled WGS sequence"/>
</dbReference>